<proteinExistence type="predicted"/>
<organism evidence="2 3">
    <name type="scientific">Mesorhizobium marinum</name>
    <dbReference type="NCBI Taxonomy" id="3228790"/>
    <lineage>
        <taxon>Bacteria</taxon>
        <taxon>Pseudomonadati</taxon>
        <taxon>Pseudomonadota</taxon>
        <taxon>Alphaproteobacteria</taxon>
        <taxon>Hyphomicrobiales</taxon>
        <taxon>Phyllobacteriaceae</taxon>
        <taxon>Mesorhizobium</taxon>
    </lineage>
</organism>
<reference evidence="2 3" key="1">
    <citation type="submission" date="2024-06" db="EMBL/GenBank/DDBJ databases">
        <authorList>
            <person name="Tuo L."/>
        </authorList>
    </citation>
    <scope>NUCLEOTIDE SEQUENCE [LARGE SCALE GENOMIC DNA]</scope>
    <source>
        <strain evidence="2 3">ZMM04-5</strain>
    </source>
</reference>
<dbReference type="EMBL" id="JBFOCI010000001">
    <property type="protein sequence ID" value="MEW9805346.1"/>
    <property type="molecule type" value="Genomic_DNA"/>
</dbReference>
<evidence type="ECO:0000256" key="1">
    <source>
        <dbReference type="SAM" id="MobiDB-lite"/>
    </source>
</evidence>
<gene>
    <name evidence="2" type="ORF">ABUE31_05025</name>
</gene>
<dbReference type="InterPro" id="IPR003772">
    <property type="entry name" value="YceD"/>
</dbReference>
<dbReference type="RefSeq" id="WP_367722388.1">
    <property type="nucleotide sequence ID" value="NZ_JBFOCI010000001.1"/>
</dbReference>
<accession>A0ABV3QWC5</accession>
<comment type="caution">
    <text evidence="2">The sequence shown here is derived from an EMBL/GenBank/DDBJ whole genome shotgun (WGS) entry which is preliminary data.</text>
</comment>
<evidence type="ECO:0000313" key="3">
    <source>
        <dbReference type="Proteomes" id="UP001556196"/>
    </source>
</evidence>
<protein>
    <submittedName>
        <fullName evidence="2">DUF177 domain-containing protein</fullName>
    </submittedName>
</protein>
<name>A0ABV3QWC5_9HYPH</name>
<feature type="region of interest" description="Disordered" evidence="1">
    <location>
        <begin position="150"/>
        <end position="185"/>
    </location>
</feature>
<keyword evidence="3" id="KW-1185">Reference proteome</keyword>
<dbReference type="Pfam" id="PF02620">
    <property type="entry name" value="YceD"/>
    <property type="match status" value="1"/>
</dbReference>
<evidence type="ECO:0000313" key="2">
    <source>
        <dbReference type="EMBL" id="MEW9805346.1"/>
    </source>
</evidence>
<sequence length="185" mass="19980">MLEDEEVSPVSFKAFVTRLPQKGMPVVIDANEGQRIALAAAHDLVSVERFRAELLVAPWKRNGVRVSGRIVADITQSCVVTLEPLKATIDEDVEGLFLPADSKLGRLGFEGGGEIHVDAEGPDSPETFTGDTIDVGALAEEFFALGIDPYPRKTGVQLTSTDADDAPPEPDGPLQEKLRQLTRKT</sequence>
<dbReference type="Proteomes" id="UP001556196">
    <property type="component" value="Unassembled WGS sequence"/>
</dbReference>